<organism evidence="1">
    <name type="scientific">Arundo donax</name>
    <name type="common">Giant reed</name>
    <name type="synonym">Donax arundinaceus</name>
    <dbReference type="NCBI Taxonomy" id="35708"/>
    <lineage>
        <taxon>Eukaryota</taxon>
        <taxon>Viridiplantae</taxon>
        <taxon>Streptophyta</taxon>
        <taxon>Embryophyta</taxon>
        <taxon>Tracheophyta</taxon>
        <taxon>Spermatophyta</taxon>
        <taxon>Magnoliopsida</taxon>
        <taxon>Liliopsida</taxon>
        <taxon>Poales</taxon>
        <taxon>Poaceae</taxon>
        <taxon>PACMAD clade</taxon>
        <taxon>Arundinoideae</taxon>
        <taxon>Arundineae</taxon>
        <taxon>Arundo</taxon>
    </lineage>
</organism>
<reference evidence="1" key="2">
    <citation type="journal article" date="2015" name="Data Brief">
        <title>Shoot transcriptome of the giant reed, Arundo donax.</title>
        <authorList>
            <person name="Barrero R.A."/>
            <person name="Guerrero F.D."/>
            <person name="Moolhuijzen P."/>
            <person name="Goolsby J.A."/>
            <person name="Tidwell J."/>
            <person name="Bellgard S.E."/>
            <person name="Bellgard M.I."/>
        </authorList>
    </citation>
    <scope>NUCLEOTIDE SEQUENCE</scope>
    <source>
        <tissue evidence="1">Shoot tissue taken approximately 20 cm above the soil surface</tissue>
    </source>
</reference>
<reference evidence="1" key="1">
    <citation type="submission" date="2014-09" db="EMBL/GenBank/DDBJ databases">
        <authorList>
            <person name="Magalhaes I.L.F."/>
            <person name="Oliveira U."/>
            <person name="Santos F.R."/>
            <person name="Vidigal T.H.D.A."/>
            <person name="Brescovit A.D."/>
            <person name="Santos A.J."/>
        </authorList>
    </citation>
    <scope>NUCLEOTIDE SEQUENCE</scope>
    <source>
        <tissue evidence="1">Shoot tissue taken approximately 20 cm above the soil surface</tissue>
    </source>
</reference>
<evidence type="ECO:0000313" key="1">
    <source>
        <dbReference type="EMBL" id="JAE29390.1"/>
    </source>
</evidence>
<protein>
    <submittedName>
        <fullName evidence="1">Uncharacterized protein</fullName>
    </submittedName>
</protein>
<name>A0A0A9GWL1_ARUDO</name>
<dbReference type="AlphaFoldDB" id="A0A0A9GWL1"/>
<sequence>MLVSNIIASKNVGINLLLYTVVHHRKPLLKYLGTLRHGYVQNMAG</sequence>
<dbReference type="EMBL" id="GBRH01168506">
    <property type="protein sequence ID" value="JAE29390.1"/>
    <property type="molecule type" value="Transcribed_RNA"/>
</dbReference>
<accession>A0A0A9GWL1</accession>
<proteinExistence type="predicted"/>